<evidence type="ECO:0000256" key="1">
    <source>
        <dbReference type="SAM" id="Phobius"/>
    </source>
</evidence>
<comment type="caution">
    <text evidence="3">The sequence shown here is derived from an EMBL/GenBank/DDBJ whole genome shotgun (WGS) entry which is preliminary data.</text>
</comment>
<organism evidence="3 4">
    <name type="scientific">Buddleja alternifolia</name>
    <dbReference type="NCBI Taxonomy" id="168488"/>
    <lineage>
        <taxon>Eukaryota</taxon>
        <taxon>Viridiplantae</taxon>
        <taxon>Streptophyta</taxon>
        <taxon>Embryophyta</taxon>
        <taxon>Tracheophyta</taxon>
        <taxon>Spermatophyta</taxon>
        <taxon>Magnoliopsida</taxon>
        <taxon>eudicotyledons</taxon>
        <taxon>Gunneridae</taxon>
        <taxon>Pentapetalae</taxon>
        <taxon>asterids</taxon>
        <taxon>lamiids</taxon>
        <taxon>Lamiales</taxon>
        <taxon>Scrophulariaceae</taxon>
        <taxon>Buddlejeae</taxon>
        <taxon>Buddleja</taxon>
    </lineage>
</organism>
<dbReference type="SMART" id="SM00847">
    <property type="entry name" value="HA2"/>
    <property type="match status" value="1"/>
</dbReference>
<proteinExistence type="predicted"/>
<feature type="domain" description="Helicase-associated" evidence="2">
    <location>
        <begin position="78"/>
        <end position="159"/>
    </location>
</feature>
<gene>
    <name evidence="3" type="ORF">BUALT_Bualt14G0033600</name>
</gene>
<accession>A0AAV6WRM8</accession>
<sequence length="172" mass="19859">MTCRVFELPEKDEFDDCGFLGVVRGQLLYCNSDESKILVWLLEDGVRWILQHRISANELVKHHMAHRMLSWTSIKVQNAVKFLKMIGTLDENENLKHIGKFLSVLPGDPTLGKMQNYGCYISLLFPVLTIVAGLCIRDRKDISYLQIMARWYCSLVSPAEKVHKNQDIRFDS</sequence>
<protein>
    <recommendedName>
        <fullName evidence="2">Helicase-associated domain-containing protein</fullName>
    </recommendedName>
</protein>
<evidence type="ECO:0000313" key="3">
    <source>
        <dbReference type="EMBL" id="KAG8369630.1"/>
    </source>
</evidence>
<evidence type="ECO:0000313" key="4">
    <source>
        <dbReference type="Proteomes" id="UP000826271"/>
    </source>
</evidence>
<keyword evidence="1" id="KW-1133">Transmembrane helix</keyword>
<reference evidence="3" key="1">
    <citation type="submission" date="2019-10" db="EMBL/GenBank/DDBJ databases">
        <authorList>
            <person name="Zhang R."/>
            <person name="Pan Y."/>
            <person name="Wang J."/>
            <person name="Ma R."/>
            <person name="Yu S."/>
        </authorList>
    </citation>
    <scope>NUCLEOTIDE SEQUENCE</scope>
    <source>
        <strain evidence="3">LA-IB0</strain>
        <tissue evidence="3">Leaf</tissue>
    </source>
</reference>
<dbReference type="InterPro" id="IPR007502">
    <property type="entry name" value="Helicase-assoc_dom"/>
</dbReference>
<dbReference type="Gene3D" id="1.20.120.1080">
    <property type="match status" value="1"/>
</dbReference>
<feature type="transmembrane region" description="Helical" evidence="1">
    <location>
        <begin position="114"/>
        <end position="136"/>
    </location>
</feature>
<dbReference type="Proteomes" id="UP000826271">
    <property type="component" value="Unassembled WGS sequence"/>
</dbReference>
<dbReference type="EMBL" id="WHWC01000014">
    <property type="protein sequence ID" value="KAG8369630.1"/>
    <property type="molecule type" value="Genomic_DNA"/>
</dbReference>
<name>A0AAV6WRM8_9LAMI</name>
<keyword evidence="4" id="KW-1185">Reference proteome</keyword>
<dbReference type="AlphaFoldDB" id="A0AAV6WRM8"/>
<evidence type="ECO:0000259" key="2">
    <source>
        <dbReference type="SMART" id="SM00847"/>
    </source>
</evidence>
<keyword evidence="1" id="KW-0812">Transmembrane</keyword>
<keyword evidence="1" id="KW-0472">Membrane</keyword>